<gene>
    <name evidence="2" type="ORF">LP032_019</name>
</gene>
<proteinExistence type="predicted"/>
<keyword evidence="1" id="KW-0175">Coiled coil</keyword>
<protein>
    <submittedName>
        <fullName evidence="2">Uncharacterized protein</fullName>
    </submittedName>
</protein>
<evidence type="ECO:0000256" key="1">
    <source>
        <dbReference type="SAM" id="Coils"/>
    </source>
</evidence>
<sequence>MTKFNPLDNFNKKSVDKDWDKLNEYIQEDAENYESDLDDLINNSQGLLNDSDASIIYKGNVHEEFQVKEGDLAKGQDNENGATAFDEITKLLKEMASKTDSRNIKSNELMEFVLAYRNSFGERLVDLAMQHFPEPDEMKDTDKTFLMVAGATVEGLVQGIMNILISGKDFKSEYGDEYGDSIAKEIHSQWSEEINGVTIEEDEDEEEEDLSGDIMQLLKNLLEGDK</sequence>
<reference evidence="2" key="1">
    <citation type="journal article" date="2014" name="Appl. Environ. Microbiol.">
        <title>Comparative genomic and morphological analysis of Listeria phages isolated from farm environments.</title>
        <authorList>
            <person name="Denes T."/>
            <person name="Vongkamjan K."/>
            <person name="Ackermann H.W."/>
            <person name="Moreno Switt A.I."/>
            <person name="Wiedmann M."/>
            <person name="den Bakker H.C."/>
        </authorList>
    </citation>
    <scope>NUCLEOTIDE SEQUENCE</scope>
</reference>
<evidence type="ECO:0000313" key="2">
    <source>
        <dbReference type="EMBL" id="AHL18868.1"/>
    </source>
</evidence>
<feature type="coiled-coil region" evidence="1">
    <location>
        <begin position="23"/>
        <end position="50"/>
    </location>
</feature>
<dbReference type="EMBL" id="KJ094025">
    <property type="protein sequence ID" value="AHL18868.1"/>
    <property type="molecule type" value="Genomic_DNA"/>
</dbReference>
<organism evidence="2">
    <name type="scientific">Listeria phage LP-032</name>
    <dbReference type="NCBI Taxonomy" id="1173746"/>
    <lineage>
        <taxon>Viruses</taxon>
        <taxon>Duplodnaviria</taxon>
        <taxon>Heunggongvirae</taxon>
        <taxon>Uroviricota</taxon>
        <taxon>Caudoviricetes</taxon>
        <taxon>Homburgvirus</taxon>
        <taxon>Homburgvirus LP26</taxon>
    </lineage>
</organism>
<name>A0A059T5G9_9CAUD</name>
<accession>A0A059T5G9</accession>